<dbReference type="SMART" id="SM00226">
    <property type="entry name" value="LMWPc"/>
    <property type="match status" value="1"/>
</dbReference>
<dbReference type="GO" id="GO:0004725">
    <property type="term" value="F:protein tyrosine phosphatase activity"/>
    <property type="evidence" value="ECO:0007669"/>
    <property type="project" value="UniProtKB-EC"/>
</dbReference>
<dbReference type="InterPro" id="IPR050438">
    <property type="entry name" value="LMW_PTPase"/>
</dbReference>
<dbReference type="KEGG" id="mos:AXE82_01965"/>
<evidence type="ECO:0000256" key="4">
    <source>
        <dbReference type="ARBA" id="ARBA00022912"/>
    </source>
</evidence>
<protein>
    <recommendedName>
        <fullName evidence="2">protein-tyrosine-phosphatase</fullName>
        <ecNumber evidence="2">3.1.3.48</ecNumber>
    </recommendedName>
</protein>
<feature type="active site" description="Proton donor" evidence="6">
    <location>
        <position position="115"/>
    </location>
</feature>
<evidence type="ECO:0000256" key="3">
    <source>
        <dbReference type="ARBA" id="ARBA00022801"/>
    </source>
</evidence>
<name>A0A0X8K544_FAUOS</name>
<dbReference type="EMBL" id="UGPY01000001">
    <property type="protein sequence ID" value="STY97295.1"/>
    <property type="molecule type" value="Genomic_DNA"/>
</dbReference>
<gene>
    <name evidence="9" type="primary">ptp_1</name>
    <name evidence="8" type="ORF">CYJ96_09260</name>
    <name evidence="9" type="ORF">NCTC10465_01079</name>
</gene>
<dbReference type="AlphaFoldDB" id="A0A0X8K544"/>
<evidence type="ECO:0000313" key="8">
    <source>
        <dbReference type="EMBL" id="PKZ68315.1"/>
    </source>
</evidence>
<evidence type="ECO:0000259" key="7">
    <source>
        <dbReference type="SMART" id="SM00226"/>
    </source>
</evidence>
<dbReference type="Gene3D" id="3.40.50.2300">
    <property type="match status" value="1"/>
</dbReference>
<feature type="domain" description="Phosphotyrosine protein phosphatase I" evidence="7">
    <location>
        <begin position="4"/>
        <end position="141"/>
    </location>
</feature>
<keyword evidence="3 9" id="KW-0378">Hydrolase</keyword>
<dbReference type="EC" id="3.1.3.48" evidence="2"/>
<dbReference type="InterPro" id="IPR023485">
    <property type="entry name" value="Ptyr_pPase"/>
</dbReference>
<dbReference type="SUPFAM" id="SSF52788">
    <property type="entry name" value="Phosphotyrosine protein phosphatases I"/>
    <property type="match status" value="1"/>
</dbReference>
<keyword evidence="4" id="KW-0904">Protein phosphatase</keyword>
<evidence type="ECO:0000313" key="10">
    <source>
        <dbReference type="Proteomes" id="UP000234914"/>
    </source>
</evidence>
<comment type="catalytic activity">
    <reaction evidence="5">
        <text>O-phospho-L-tyrosyl-[protein] + H2O = L-tyrosyl-[protein] + phosphate</text>
        <dbReference type="Rhea" id="RHEA:10684"/>
        <dbReference type="Rhea" id="RHEA-COMP:10136"/>
        <dbReference type="Rhea" id="RHEA-COMP:20101"/>
        <dbReference type="ChEBI" id="CHEBI:15377"/>
        <dbReference type="ChEBI" id="CHEBI:43474"/>
        <dbReference type="ChEBI" id="CHEBI:46858"/>
        <dbReference type="ChEBI" id="CHEBI:61978"/>
        <dbReference type="EC" id="3.1.3.48"/>
    </reaction>
</comment>
<dbReference type="Pfam" id="PF01451">
    <property type="entry name" value="LMWPc"/>
    <property type="match status" value="1"/>
</dbReference>
<dbReference type="EMBL" id="PKJS01000011">
    <property type="protein sequence ID" value="PKZ68315.1"/>
    <property type="molecule type" value="Genomic_DNA"/>
</dbReference>
<feature type="active site" description="Nucleophile" evidence="6">
    <location>
        <position position="10"/>
    </location>
</feature>
<dbReference type="GeneID" id="35778674"/>
<dbReference type="PANTHER" id="PTHR11717">
    <property type="entry name" value="LOW MOLECULAR WEIGHT PROTEIN TYROSINE PHOSPHATASE"/>
    <property type="match status" value="1"/>
</dbReference>
<evidence type="ECO:0000313" key="11">
    <source>
        <dbReference type="Proteomes" id="UP000255230"/>
    </source>
</evidence>
<dbReference type="Proteomes" id="UP000255230">
    <property type="component" value="Unassembled WGS sequence"/>
</dbReference>
<sequence length="143" mass="16392">MSFEKILVVCVGNICRSPIGEALLRKQHPNLIVKSAGLSALVGEGADEKAIQVMDEWHIDMRSHRAQQLTQELMQTFDLVLCMSKDQESWIKQNYSSQRGKVYRIGHWINENVADPYKLPIEKFYESRAVLSEAVESWKDKLA</sequence>
<reference evidence="8 10" key="1">
    <citation type="submission" date="2017-12" db="EMBL/GenBank/DDBJ databases">
        <title>Phylogenetic diversity of female urinary microbiome.</title>
        <authorList>
            <person name="Thomas-White K."/>
            <person name="Wolfe A.J."/>
        </authorList>
    </citation>
    <scope>NUCLEOTIDE SEQUENCE [LARGE SCALE GENOMIC DNA]</scope>
    <source>
        <strain evidence="8 10">UMB0416</strain>
    </source>
</reference>
<proteinExistence type="inferred from homology"/>
<dbReference type="PANTHER" id="PTHR11717:SF31">
    <property type="entry name" value="LOW MOLECULAR WEIGHT PROTEIN-TYROSINE-PHOSPHATASE ETP-RELATED"/>
    <property type="match status" value="1"/>
</dbReference>
<organism evidence="9 11">
    <name type="scientific">Faucicola osloensis</name>
    <name type="common">Moraxella osloensis</name>
    <dbReference type="NCBI Taxonomy" id="34062"/>
    <lineage>
        <taxon>Bacteria</taxon>
        <taxon>Pseudomonadati</taxon>
        <taxon>Pseudomonadota</taxon>
        <taxon>Gammaproteobacteria</taxon>
        <taxon>Moraxellales</taxon>
        <taxon>Moraxellaceae</taxon>
        <taxon>Faucicola</taxon>
    </lineage>
</organism>
<dbReference type="PRINTS" id="PR00719">
    <property type="entry name" value="LMWPTPASE"/>
</dbReference>
<evidence type="ECO:0000256" key="1">
    <source>
        <dbReference type="ARBA" id="ARBA00011063"/>
    </source>
</evidence>
<evidence type="ECO:0000313" key="9">
    <source>
        <dbReference type="EMBL" id="STY97295.1"/>
    </source>
</evidence>
<reference evidence="9 11" key="2">
    <citation type="submission" date="2018-06" db="EMBL/GenBank/DDBJ databases">
        <authorList>
            <consortium name="Pathogen Informatics"/>
            <person name="Doyle S."/>
        </authorList>
    </citation>
    <scope>NUCLEOTIDE SEQUENCE [LARGE SCALE GENOMIC DNA]</scope>
    <source>
        <strain evidence="9 11">NCTC10465</strain>
    </source>
</reference>
<accession>A0A0X8K544</accession>
<evidence type="ECO:0000256" key="5">
    <source>
        <dbReference type="ARBA" id="ARBA00051722"/>
    </source>
</evidence>
<keyword evidence="11" id="KW-1185">Reference proteome</keyword>
<feature type="active site" evidence="6">
    <location>
        <position position="16"/>
    </location>
</feature>
<dbReference type="Proteomes" id="UP000234914">
    <property type="component" value="Unassembled WGS sequence"/>
</dbReference>
<evidence type="ECO:0000256" key="2">
    <source>
        <dbReference type="ARBA" id="ARBA00013064"/>
    </source>
</evidence>
<evidence type="ECO:0000256" key="6">
    <source>
        <dbReference type="PIRSR" id="PIRSR617867-1"/>
    </source>
</evidence>
<dbReference type="RefSeq" id="WP_062330760.1">
    <property type="nucleotide sequence ID" value="NZ_CBCRZU010000016.1"/>
</dbReference>
<dbReference type="InterPro" id="IPR017867">
    <property type="entry name" value="Tyr_phospatase_low_mol_wt"/>
</dbReference>
<dbReference type="CDD" id="cd16343">
    <property type="entry name" value="LMWPTP"/>
    <property type="match status" value="1"/>
</dbReference>
<dbReference type="InterPro" id="IPR036196">
    <property type="entry name" value="Ptyr_pPase_sf"/>
</dbReference>
<comment type="similarity">
    <text evidence="1">Belongs to the low molecular weight phosphotyrosine protein phosphatase family.</text>
</comment>